<evidence type="ECO:0000256" key="7">
    <source>
        <dbReference type="HAMAP-Rule" id="MF_00902"/>
    </source>
</evidence>
<organism evidence="9 10">
    <name type="scientific">Corynebacterium freneyi</name>
    <dbReference type="NCBI Taxonomy" id="134034"/>
    <lineage>
        <taxon>Bacteria</taxon>
        <taxon>Bacillati</taxon>
        <taxon>Actinomycetota</taxon>
        <taxon>Actinomycetes</taxon>
        <taxon>Mycobacteriales</taxon>
        <taxon>Corynebacteriaceae</taxon>
        <taxon>Corynebacterium</taxon>
    </lineage>
</organism>
<comment type="function">
    <text evidence="7">Part of the twin-arginine translocation (Tat) system that transports large folded proteins containing a characteristic twin-arginine motif in their signal peptide across membranes. Together with TatB, TatC is part of a receptor directly interacting with Tat signal peptides.</text>
</comment>
<comment type="subunit">
    <text evidence="7">The Tat system comprises two distinct complexes: a TatABC complex, containing multiple copies of TatA, TatB and TatC subunits, and a separate TatA complex, containing only TatA subunits. Substrates initially bind to the TatABC complex, which probably triggers association of the separate TatA complex to form the active translocon.</text>
</comment>
<feature type="compositionally biased region" description="Low complexity" evidence="8">
    <location>
        <begin position="349"/>
        <end position="384"/>
    </location>
</feature>
<evidence type="ECO:0000256" key="8">
    <source>
        <dbReference type="SAM" id="MobiDB-lite"/>
    </source>
</evidence>
<keyword evidence="6 7" id="KW-0472">Membrane</keyword>
<keyword evidence="2 7" id="KW-0812">Transmembrane</keyword>
<dbReference type="InterPro" id="IPR019820">
    <property type="entry name" value="Sec-indep_translocase_CS"/>
</dbReference>
<feature type="transmembrane region" description="Helical" evidence="7">
    <location>
        <begin position="239"/>
        <end position="256"/>
    </location>
</feature>
<accession>A0ABS4U738</accession>
<evidence type="ECO:0000256" key="5">
    <source>
        <dbReference type="ARBA" id="ARBA00023010"/>
    </source>
</evidence>
<keyword evidence="5 7" id="KW-0811">Translocation</keyword>
<evidence type="ECO:0000313" key="9">
    <source>
        <dbReference type="EMBL" id="MBP2332464.1"/>
    </source>
</evidence>
<keyword evidence="3 7" id="KW-0653">Protein transport</keyword>
<feature type="region of interest" description="Disordered" evidence="8">
    <location>
        <begin position="291"/>
        <end position="408"/>
    </location>
</feature>
<comment type="caution">
    <text evidence="9">The sequence shown here is derived from an EMBL/GenBank/DDBJ whole genome shotgun (WGS) entry which is preliminary data.</text>
</comment>
<reference evidence="9 10" key="1">
    <citation type="submission" date="2021-03" db="EMBL/GenBank/DDBJ databases">
        <title>Sequencing the genomes of 1000 actinobacteria strains.</title>
        <authorList>
            <person name="Klenk H.-P."/>
        </authorList>
    </citation>
    <scope>NUCLEOTIDE SEQUENCE [LARGE SCALE GENOMIC DNA]</scope>
    <source>
        <strain evidence="9 10">DSM 44506</strain>
    </source>
</reference>
<evidence type="ECO:0000256" key="6">
    <source>
        <dbReference type="ARBA" id="ARBA00023136"/>
    </source>
</evidence>
<feature type="transmembrane region" description="Helical" evidence="7">
    <location>
        <begin position="154"/>
        <end position="180"/>
    </location>
</feature>
<keyword evidence="10" id="KW-1185">Reference proteome</keyword>
<dbReference type="PROSITE" id="PS01218">
    <property type="entry name" value="TATC"/>
    <property type="match status" value="1"/>
</dbReference>
<sequence>MTAPTKRPRARKRNKRNPEGVMSIVEHIQELRSRLLKALAGILVGTIVGFTWYQFSFTLGPWKLPFGDATFGPAHFKSLGELLKEPYCQLPAEQRFGGADSSECRLLATSPFEMFLLRLKVGAIAGLVISAPFWLYQIWAYITPGLVRKERRNTFVAVTAAALLFVAGAVLAYFVVHVGLDFLLQVGDNAQIPALTGERYFNFILGLILVFGVSFELPLFIVMLNVVGVLKYETMKEKRRLIILLLFIFAAFMTPGQEPYSMVAMAVSLCILMEFAIQFARINDKRRENNRPEWMDLDDDVASGPVTSSGGIGDPGGIDAPSSVSAPDSIDGTTPVDGVAPIGGASAIGGTAPVGPTAPVGGTVGVTPAQGPRTRTTRNSRPATPAAPPAEVTPDLSTRSSSDFDDVL</sequence>
<evidence type="ECO:0000313" key="10">
    <source>
        <dbReference type="Proteomes" id="UP001519305"/>
    </source>
</evidence>
<protein>
    <recommendedName>
        <fullName evidence="7">Sec-independent protein translocase protein TatC</fullName>
    </recommendedName>
</protein>
<keyword evidence="7" id="KW-1003">Cell membrane</keyword>
<dbReference type="PRINTS" id="PR01840">
    <property type="entry name" value="TATCFAMILY"/>
</dbReference>
<feature type="transmembrane region" description="Helical" evidence="7">
    <location>
        <begin position="35"/>
        <end position="55"/>
    </location>
</feature>
<dbReference type="Pfam" id="PF00902">
    <property type="entry name" value="TatC"/>
    <property type="match status" value="1"/>
</dbReference>
<dbReference type="HAMAP" id="MF_00902">
    <property type="entry name" value="TatC"/>
    <property type="match status" value="1"/>
</dbReference>
<feature type="transmembrane region" description="Helical" evidence="7">
    <location>
        <begin position="121"/>
        <end position="142"/>
    </location>
</feature>
<evidence type="ECO:0000256" key="2">
    <source>
        <dbReference type="ARBA" id="ARBA00022692"/>
    </source>
</evidence>
<gene>
    <name evidence="7" type="primary">tatC</name>
    <name evidence="9" type="ORF">JOF33_001163</name>
</gene>
<dbReference type="NCBIfam" id="TIGR00945">
    <property type="entry name" value="tatC"/>
    <property type="match status" value="1"/>
</dbReference>
<dbReference type="PANTHER" id="PTHR30371">
    <property type="entry name" value="SEC-INDEPENDENT PROTEIN TRANSLOCASE PROTEIN TATC"/>
    <property type="match status" value="1"/>
</dbReference>
<name>A0ABS4U738_9CORY</name>
<evidence type="ECO:0000256" key="4">
    <source>
        <dbReference type="ARBA" id="ARBA00022989"/>
    </source>
</evidence>
<dbReference type="EMBL" id="JAGINY010000001">
    <property type="protein sequence ID" value="MBP2332464.1"/>
    <property type="molecule type" value="Genomic_DNA"/>
</dbReference>
<evidence type="ECO:0000256" key="3">
    <source>
        <dbReference type="ARBA" id="ARBA00022927"/>
    </source>
</evidence>
<feature type="transmembrane region" description="Helical" evidence="7">
    <location>
        <begin position="262"/>
        <end position="282"/>
    </location>
</feature>
<feature type="transmembrane region" description="Helical" evidence="7">
    <location>
        <begin position="200"/>
        <end position="227"/>
    </location>
</feature>
<keyword evidence="7" id="KW-0813">Transport</keyword>
<dbReference type="Proteomes" id="UP001519305">
    <property type="component" value="Unassembled WGS sequence"/>
</dbReference>
<proteinExistence type="inferred from homology"/>
<dbReference type="InterPro" id="IPR002033">
    <property type="entry name" value="TatC"/>
</dbReference>
<dbReference type="PANTHER" id="PTHR30371:SF0">
    <property type="entry name" value="SEC-INDEPENDENT PROTEIN TRANSLOCASE PROTEIN TATC, CHLOROPLASTIC-RELATED"/>
    <property type="match status" value="1"/>
</dbReference>
<keyword evidence="4 7" id="KW-1133">Transmembrane helix</keyword>
<evidence type="ECO:0000256" key="1">
    <source>
        <dbReference type="ARBA" id="ARBA00004141"/>
    </source>
</evidence>
<comment type="subcellular location">
    <subcellularLocation>
        <location evidence="7">Cell membrane</location>
        <topology evidence="7">Multi-pass membrane protein</topology>
    </subcellularLocation>
    <subcellularLocation>
        <location evidence="1">Membrane</location>
        <topology evidence="1">Multi-pass membrane protein</topology>
    </subcellularLocation>
</comment>
<comment type="similarity">
    <text evidence="7">Belongs to the TatC family.</text>
</comment>